<dbReference type="RefSeq" id="WP_173502460.1">
    <property type="nucleotide sequence ID" value="NZ_JABSOD010000024.1"/>
</dbReference>
<evidence type="ECO:0000259" key="1">
    <source>
        <dbReference type="PROSITE" id="PS51707"/>
    </source>
</evidence>
<dbReference type="Pfam" id="PF01928">
    <property type="entry name" value="CYTH"/>
    <property type="match status" value="1"/>
</dbReference>
<evidence type="ECO:0000313" key="3">
    <source>
        <dbReference type="Proteomes" id="UP000523161"/>
    </source>
</evidence>
<proteinExistence type="predicted"/>
<feature type="domain" description="CYTH" evidence="1">
    <location>
        <begin position="2"/>
        <end position="204"/>
    </location>
</feature>
<dbReference type="SMART" id="SM01118">
    <property type="entry name" value="CYTH"/>
    <property type="match status" value="1"/>
</dbReference>
<dbReference type="Gene3D" id="2.40.320.10">
    <property type="entry name" value="Hypothetical Protein Pfu-838710-001"/>
    <property type="match status" value="1"/>
</dbReference>
<dbReference type="PANTHER" id="PTHR39569:SF1">
    <property type="entry name" value="INORGANIC TRIPHOSPHATASE"/>
    <property type="match status" value="1"/>
</dbReference>
<organism evidence="2 3">
    <name type="scientific">Rheinheimera lutimaris</name>
    <dbReference type="NCBI Taxonomy" id="2740584"/>
    <lineage>
        <taxon>Bacteria</taxon>
        <taxon>Pseudomonadati</taxon>
        <taxon>Pseudomonadota</taxon>
        <taxon>Gammaproteobacteria</taxon>
        <taxon>Chromatiales</taxon>
        <taxon>Chromatiaceae</taxon>
        <taxon>Rheinheimera</taxon>
    </lineage>
</organism>
<reference evidence="2 3" key="1">
    <citation type="submission" date="2020-06" db="EMBL/GenBank/DDBJ databases">
        <title>Rheinheimera sp. nov., a marine bacterium isolated from coastal.</title>
        <authorList>
            <person name="Yu Q."/>
            <person name="Qi Y."/>
            <person name="Pu J."/>
        </authorList>
    </citation>
    <scope>NUCLEOTIDE SEQUENCE [LARGE SCALE GENOMIC DNA]</scope>
    <source>
        <strain evidence="2 3">YQF-2</strain>
    </source>
</reference>
<dbReference type="InterPro" id="IPR033469">
    <property type="entry name" value="CYTH-like_dom_sf"/>
</dbReference>
<evidence type="ECO:0000313" key="2">
    <source>
        <dbReference type="EMBL" id="NRQ44228.1"/>
    </source>
</evidence>
<dbReference type="InterPro" id="IPR039013">
    <property type="entry name" value="YgiF"/>
</dbReference>
<dbReference type="GO" id="GO:0046872">
    <property type="term" value="F:metal ion binding"/>
    <property type="evidence" value="ECO:0007669"/>
    <property type="project" value="TreeGrafter"/>
</dbReference>
<dbReference type="PROSITE" id="PS51707">
    <property type="entry name" value="CYTH"/>
    <property type="match status" value="1"/>
</dbReference>
<gene>
    <name evidence="2" type="ORF">HRH59_16925</name>
</gene>
<dbReference type="EMBL" id="JABSOD010000024">
    <property type="protein sequence ID" value="NRQ44228.1"/>
    <property type="molecule type" value="Genomic_DNA"/>
</dbReference>
<name>A0A7Y5ATG2_9GAMM</name>
<dbReference type="Proteomes" id="UP000523161">
    <property type="component" value="Unassembled WGS sequence"/>
</dbReference>
<dbReference type="PANTHER" id="PTHR39569">
    <property type="entry name" value="INORGANIC TRIPHOSPHATASE"/>
    <property type="match status" value="1"/>
</dbReference>
<accession>A0A7Y5ATG2</accession>
<dbReference type="InterPro" id="IPR023577">
    <property type="entry name" value="CYTH_domain"/>
</dbReference>
<dbReference type="SUPFAM" id="SSF55154">
    <property type="entry name" value="CYTH-like phosphatases"/>
    <property type="match status" value="1"/>
</dbReference>
<keyword evidence="3" id="KW-1185">Reference proteome</keyword>
<comment type="caution">
    <text evidence="2">The sequence shown here is derived from an EMBL/GenBank/DDBJ whole genome shotgun (WGS) entry which is preliminary data.</text>
</comment>
<dbReference type="GO" id="GO:0050355">
    <property type="term" value="F:inorganic triphosphate phosphatase activity"/>
    <property type="evidence" value="ECO:0007669"/>
    <property type="project" value="InterPro"/>
</dbReference>
<sequence length="300" mass="33086">MSTELELKFLMPPSYLPQLIALLPQLGKVQGSDDTNLLNAYFDTDDNWFRRHDMGLRSRLKRGCYEQTIKLAGRQHGAMQMRPEYNVACATVLPQLAAFPAHIWPPATDIAQLQQQLTELFRTDFNRKSWQLQCSDGSMVELVYDQGKVQAAQRTQPIAELELELLSGEAQQLFNLARQLLQQLPLQTGWLSKAARGYGLATRQQLAVPAHNGDSLLTQINALQQAAACYQQQAGSAALAAAATALSALAVSMQAVPLLQPLSPQAAGLASQLMSDASVLTQQNYHLLLLAVSEYLYHNQ</sequence>
<dbReference type="AlphaFoldDB" id="A0A7Y5ATG2"/>
<protein>
    <submittedName>
        <fullName evidence="2">CYTH domain-containing protein</fullName>
    </submittedName>
</protein>